<proteinExistence type="predicted"/>
<sequence length="369" mass="39786">MGRKKRSDYTGGGESSESQESGAGAGRGFQRQPPQQGGGPQGGRAWVPQAPRGGHSGYAGGPGHGMPQQQQYGGPPEYQGREMGVPPEYQDRGRGGPSEYQGRGRGGPPARGRSGHGGGHEGGSSGGPPRYASVPELHQATQAPYYTGITPQPQSQEAGTSSLSPKSLEMAEQIQHLSIQQSATSQAIQPAPPSSKSMKFPLRLGLGSKGTRCIVKANHFFAELPDKDLHQYDVSITPEVSSRVGNRQVMKKLVDLYKESLLGNRLPAYDGRKSLYTAGPLPFQSKEFRITLIGDEEGAGTQRREREFKVVIKLAARADLHHLGLFLRGRQADAPQEALQVLDIVLRELPTSRYWPVASSFYAPDLGRR</sequence>
<dbReference type="EMBL" id="CM042883">
    <property type="protein sequence ID" value="KAI4374458.1"/>
    <property type="molecule type" value="Genomic_DNA"/>
</dbReference>
<organism evidence="1 2">
    <name type="scientific">Melastoma candidum</name>
    <dbReference type="NCBI Taxonomy" id="119954"/>
    <lineage>
        <taxon>Eukaryota</taxon>
        <taxon>Viridiplantae</taxon>
        <taxon>Streptophyta</taxon>
        <taxon>Embryophyta</taxon>
        <taxon>Tracheophyta</taxon>
        <taxon>Spermatophyta</taxon>
        <taxon>Magnoliopsida</taxon>
        <taxon>eudicotyledons</taxon>
        <taxon>Gunneridae</taxon>
        <taxon>Pentapetalae</taxon>
        <taxon>rosids</taxon>
        <taxon>malvids</taxon>
        <taxon>Myrtales</taxon>
        <taxon>Melastomataceae</taxon>
        <taxon>Melastomatoideae</taxon>
        <taxon>Melastomateae</taxon>
        <taxon>Melastoma</taxon>
    </lineage>
</organism>
<reference evidence="2" key="1">
    <citation type="journal article" date="2023" name="Front. Plant Sci.">
        <title>Chromosomal-level genome assembly of Melastoma candidum provides insights into trichome evolution.</title>
        <authorList>
            <person name="Zhong Y."/>
            <person name="Wu W."/>
            <person name="Sun C."/>
            <person name="Zou P."/>
            <person name="Liu Y."/>
            <person name="Dai S."/>
            <person name="Zhou R."/>
        </authorList>
    </citation>
    <scope>NUCLEOTIDE SEQUENCE [LARGE SCALE GENOMIC DNA]</scope>
</reference>
<dbReference type="Proteomes" id="UP001057402">
    <property type="component" value="Chromosome 4"/>
</dbReference>
<keyword evidence="2" id="KW-1185">Reference proteome</keyword>
<evidence type="ECO:0000313" key="2">
    <source>
        <dbReference type="Proteomes" id="UP001057402"/>
    </source>
</evidence>
<evidence type="ECO:0000313" key="1">
    <source>
        <dbReference type="EMBL" id="KAI4374458.1"/>
    </source>
</evidence>
<comment type="caution">
    <text evidence="1">The sequence shown here is derived from an EMBL/GenBank/DDBJ whole genome shotgun (WGS) entry which is preliminary data.</text>
</comment>
<name>A0ACB9R6E1_9MYRT</name>
<gene>
    <name evidence="1" type="ORF">MLD38_012451</name>
</gene>
<protein>
    <submittedName>
        <fullName evidence="1">Uncharacterized protein</fullName>
    </submittedName>
</protein>
<accession>A0ACB9R6E1</accession>